<dbReference type="RefSeq" id="WP_066049444.1">
    <property type="nucleotide sequence ID" value="NZ_CP014223.1"/>
</dbReference>
<dbReference type="OrthoDB" id="9770450at2"/>
<gene>
    <name evidence="1" type="ORF">CPRO_13850</name>
    <name evidence="2" type="ORF">SAMN02745151_01196</name>
</gene>
<dbReference type="GO" id="GO:0019068">
    <property type="term" value="P:virion assembly"/>
    <property type="evidence" value="ECO:0007669"/>
    <property type="project" value="InterPro"/>
</dbReference>
<dbReference type="Proteomes" id="UP000184204">
    <property type="component" value="Unassembled WGS sequence"/>
</dbReference>
<evidence type="ECO:0000313" key="1">
    <source>
        <dbReference type="EMBL" id="AMJ40978.1"/>
    </source>
</evidence>
<dbReference type="EMBL" id="CP014223">
    <property type="protein sequence ID" value="AMJ40978.1"/>
    <property type="molecule type" value="Genomic_DNA"/>
</dbReference>
<dbReference type="GO" id="GO:0005198">
    <property type="term" value="F:structural molecule activity"/>
    <property type="evidence" value="ECO:0007669"/>
    <property type="project" value="InterPro"/>
</dbReference>
<reference evidence="2" key="3">
    <citation type="submission" date="2016-11" db="EMBL/GenBank/DDBJ databases">
        <authorList>
            <person name="Varghese N."/>
            <person name="Submissions S."/>
        </authorList>
    </citation>
    <scope>NUCLEOTIDE SEQUENCE</scope>
    <source>
        <strain evidence="2">DSM 1682</strain>
    </source>
</reference>
<dbReference type="NCBIfam" id="TIGR01539">
    <property type="entry name" value="portal_lambda"/>
    <property type="match status" value="1"/>
</dbReference>
<protein>
    <submittedName>
        <fullName evidence="2">Phage portal protein, lambda family</fullName>
    </submittedName>
</protein>
<dbReference type="InterPro" id="IPR006429">
    <property type="entry name" value="Phage_lambda_portal"/>
</dbReference>
<dbReference type="AlphaFoldDB" id="A0A0X1U7R8"/>
<evidence type="ECO:0000313" key="3">
    <source>
        <dbReference type="Proteomes" id="UP000068026"/>
    </source>
</evidence>
<evidence type="ECO:0000313" key="2">
    <source>
        <dbReference type="EMBL" id="SHE60295.1"/>
    </source>
</evidence>
<dbReference type="EMBL" id="FQUA01000004">
    <property type="protein sequence ID" value="SHE60295.1"/>
    <property type="molecule type" value="Genomic_DNA"/>
</dbReference>
<name>A0A0X1U7R8_ANAPI</name>
<sequence>MGALESLISWISPETACRREAWRQEYEEMKSYDAGGFGRRNARWGVYNQSAEMTDRYDRDTIRARARDLERNSDMAASIIRAYKRNVVGRGFGLQARTNDENFNNSVEKLWKAWCKAKNCDVTGQQSFNQMMRMSAVRKMVDGGILFKKCYTEGGLVPFKLQAIEVDELDISITTPMKKGNKVVGGVEYNEYNKPEGFWITQYSIDGFVIPEAQYVPAKDMIYYFDKKRPSQIREISDLASTIPRIRDTNEFITAVSVKERIAACLAVFVKKVAPPGGGYGRGAVESIGSSKTYSGKMLTPGMITELNAGDEIQVVDPKGSSDDATAHLKMQLRLMGAGQGLSYEAVSRDMSETNYSSARQASIEDELTFVEEIELLQENVMSEIYETFVISVFLSGLISIRDFWSNKQEYLYHEWVASPKKWIDPLKEANANRIALETGQKTFKQIAAEGGRDWKEQIDDMAEVFQYARDMGVQLGGELFEPKKDKK</sequence>
<organism evidence="2 4">
    <name type="scientific">Anaerotignum propionicum DSM 1682</name>
    <dbReference type="NCBI Taxonomy" id="991789"/>
    <lineage>
        <taxon>Bacteria</taxon>
        <taxon>Bacillati</taxon>
        <taxon>Bacillota</taxon>
        <taxon>Clostridia</taxon>
        <taxon>Lachnospirales</taxon>
        <taxon>Anaerotignaceae</taxon>
        <taxon>Anaerotignum</taxon>
    </lineage>
</organism>
<dbReference type="Proteomes" id="UP000068026">
    <property type="component" value="Chromosome"/>
</dbReference>
<accession>A0A0X1U7R8</accession>
<reference evidence="3" key="2">
    <citation type="submission" date="2016-01" db="EMBL/GenBank/DDBJ databases">
        <authorList>
            <person name="Poehlein A."/>
            <person name="Schlien K."/>
            <person name="Gottschalk G."/>
            <person name="Buckel W."/>
            <person name="Daniel R."/>
        </authorList>
    </citation>
    <scope>NUCLEOTIDE SEQUENCE [LARGE SCALE GENOMIC DNA]</scope>
    <source>
        <strain evidence="3">X2</strain>
    </source>
</reference>
<evidence type="ECO:0000313" key="4">
    <source>
        <dbReference type="Proteomes" id="UP000184204"/>
    </source>
</evidence>
<dbReference type="Pfam" id="PF05136">
    <property type="entry name" value="Phage_portal_2"/>
    <property type="match status" value="1"/>
</dbReference>
<dbReference type="KEGG" id="cpro:CPRO_13850"/>
<reference evidence="4" key="4">
    <citation type="submission" date="2016-11" db="EMBL/GenBank/DDBJ databases">
        <authorList>
            <person name="Jaros S."/>
            <person name="Januszkiewicz K."/>
            <person name="Wedrychowicz H."/>
        </authorList>
    </citation>
    <scope>NUCLEOTIDE SEQUENCE [LARGE SCALE GENOMIC DNA]</scope>
    <source>
        <strain evidence="4">DSM 1682</strain>
    </source>
</reference>
<proteinExistence type="predicted"/>
<keyword evidence="3" id="KW-1185">Reference proteome</keyword>
<reference evidence="1 3" key="1">
    <citation type="journal article" date="2016" name="Genome Announc.">
        <title>Complete Genome Sequence of the Amino Acid-Fermenting Clostridium propionicum X2 (DSM 1682).</title>
        <authorList>
            <person name="Poehlein A."/>
            <person name="Schlien K."/>
            <person name="Chowdhury N.P."/>
            <person name="Gottschalk G."/>
            <person name="Buckel W."/>
            <person name="Daniel R."/>
        </authorList>
    </citation>
    <scope>NUCLEOTIDE SEQUENCE [LARGE SCALE GENOMIC DNA]</scope>
    <source>
        <strain evidence="1 3">X2</strain>
    </source>
</reference>